<reference evidence="1" key="2">
    <citation type="submission" date="2020-11" db="EMBL/GenBank/DDBJ databases">
        <authorList>
            <person name="McCartney M.A."/>
            <person name="Auch B."/>
            <person name="Kono T."/>
            <person name="Mallez S."/>
            <person name="Becker A."/>
            <person name="Gohl D.M."/>
            <person name="Silverstein K.A.T."/>
            <person name="Koren S."/>
            <person name="Bechman K.B."/>
            <person name="Herman A."/>
            <person name="Abrahante J.E."/>
            <person name="Garbe J."/>
        </authorList>
    </citation>
    <scope>NUCLEOTIDE SEQUENCE</scope>
    <source>
        <strain evidence="1">Duluth1</strain>
        <tissue evidence="1">Whole animal</tissue>
    </source>
</reference>
<gene>
    <name evidence="1" type="ORF">DPMN_040241</name>
</gene>
<organism evidence="1 2">
    <name type="scientific">Dreissena polymorpha</name>
    <name type="common">Zebra mussel</name>
    <name type="synonym">Mytilus polymorpha</name>
    <dbReference type="NCBI Taxonomy" id="45954"/>
    <lineage>
        <taxon>Eukaryota</taxon>
        <taxon>Metazoa</taxon>
        <taxon>Spiralia</taxon>
        <taxon>Lophotrochozoa</taxon>
        <taxon>Mollusca</taxon>
        <taxon>Bivalvia</taxon>
        <taxon>Autobranchia</taxon>
        <taxon>Heteroconchia</taxon>
        <taxon>Euheterodonta</taxon>
        <taxon>Imparidentia</taxon>
        <taxon>Neoheterodontei</taxon>
        <taxon>Myida</taxon>
        <taxon>Dreissenoidea</taxon>
        <taxon>Dreissenidae</taxon>
        <taxon>Dreissena</taxon>
    </lineage>
</organism>
<protein>
    <submittedName>
        <fullName evidence="1">Uncharacterized protein</fullName>
    </submittedName>
</protein>
<proteinExistence type="predicted"/>
<keyword evidence="2" id="KW-1185">Reference proteome</keyword>
<name>A0A9D4CXF4_DREPO</name>
<dbReference type="Proteomes" id="UP000828390">
    <property type="component" value="Unassembled WGS sequence"/>
</dbReference>
<accession>A0A9D4CXF4</accession>
<reference evidence="1" key="1">
    <citation type="journal article" date="2019" name="bioRxiv">
        <title>The Genome of the Zebra Mussel, Dreissena polymorpha: A Resource for Invasive Species Research.</title>
        <authorList>
            <person name="McCartney M.A."/>
            <person name="Auch B."/>
            <person name="Kono T."/>
            <person name="Mallez S."/>
            <person name="Zhang Y."/>
            <person name="Obille A."/>
            <person name="Becker A."/>
            <person name="Abrahante J.E."/>
            <person name="Garbe J."/>
            <person name="Badalamenti J.P."/>
            <person name="Herman A."/>
            <person name="Mangelson H."/>
            <person name="Liachko I."/>
            <person name="Sullivan S."/>
            <person name="Sone E.D."/>
            <person name="Koren S."/>
            <person name="Silverstein K.A.T."/>
            <person name="Beckman K.B."/>
            <person name="Gohl D.M."/>
        </authorList>
    </citation>
    <scope>NUCLEOTIDE SEQUENCE</scope>
    <source>
        <strain evidence="1">Duluth1</strain>
        <tissue evidence="1">Whole animal</tissue>
    </source>
</reference>
<dbReference type="EMBL" id="JAIWYP010000011">
    <property type="protein sequence ID" value="KAH3733806.1"/>
    <property type="molecule type" value="Genomic_DNA"/>
</dbReference>
<sequence>MGGTSSKFHTLPTDSDSSSIFDIRLQNLLTKFHDDRTINVASRVFTRFYYRENASPHGDFISTSLLRQFHEDQTIHVVSRSPKMVNFKVNMRTGEVVVLRVFIDNNNVHV</sequence>
<evidence type="ECO:0000313" key="2">
    <source>
        <dbReference type="Proteomes" id="UP000828390"/>
    </source>
</evidence>
<evidence type="ECO:0000313" key="1">
    <source>
        <dbReference type="EMBL" id="KAH3733806.1"/>
    </source>
</evidence>
<dbReference type="AlphaFoldDB" id="A0A9D4CXF4"/>
<comment type="caution">
    <text evidence="1">The sequence shown here is derived from an EMBL/GenBank/DDBJ whole genome shotgun (WGS) entry which is preliminary data.</text>
</comment>